<sequence>MGEDEFNDGIYARARKDRLGDNILDYISDESLSAKKIYDELLDEVDDIIAYHKKYLEKTIAFKELLLGHRPVDL</sequence>
<dbReference type="EMBL" id="OL473597">
    <property type="protein sequence ID" value="UNH61172.1"/>
    <property type="molecule type" value="Genomic_DNA"/>
</dbReference>
<keyword evidence="2" id="KW-1185">Reference proteome</keyword>
<dbReference type="Proteomes" id="UP000829362">
    <property type="component" value="Segment"/>
</dbReference>
<proteinExistence type="predicted"/>
<accession>A0AC61TSF4</accession>
<evidence type="ECO:0000313" key="1">
    <source>
        <dbReference type="EMBL" id="UNH61172.1"/>
    </source>
</evidence>
<organism evidence="1 2">
    <name type="scientific">Synechococcus phage S-SZBM1</name>
    <dbReference type="NCBI Taxonomy" id="2926475"/>
    <lineage>
        <taxon>Viruses</taxon>
        <taxon>Duplodnaviria</taxon>
        <taxon>Heunggongvirae</taxon>
        <taxon>Uroviricota</taxon>
        <taxon>Caudoviricetes</taxon>
        <taxon>Pantevenvirales</taxon>
        <taxon>Kyanoviridae</taxon>
        <taxon>Shenzhenivirus</taxon>
        <taxon>Shenzhenivirus sszbm1</taxon>
    </lineage>
</organism>
<gene>
    <name evidence="1" type="ORF">SSZBM1_55</name>
</gene>
<reference evidence="1" key="1">
    <citation type="submission" date="2021-11" db="EMBL/GenBank/DDBJ databases">
        <authorList>
            <person name="Rong C."/>
            <person name="Yang Y."/>
            <person name="Li S."/>
            <person name="Zhou K."/>
            <person name="Xu Y."/>
            <person name="Zhang R."/>
            <person name="Zhang Y."/>
        </authorList>
    </citation>
    <scope>NUCLEOTIDE SEQUENCE</scope>
</reference>
<name>A0AC61TSF4_9CAUD</name>
<evidence type="ECO:0000313" key="2">
    <source>
        <dbReference type="Proteomes" id="UP000829362"/>
    </source>
</evidence>
<protein>
    <submittedName>
        <fullName evidence="1">Uncharacterized protein</fullName>
    </submittedName>
</protein>